<dbReference type="Proteomes" id="UP000094828">
    <property type="component" value="Unassembled WGS sequence"/>
</dbReference>
<evidence type="ECO:0000256" key="2">
    <source>
        <dbReference type="SAM" id="SignalP"/>
    </source>
</evidence>
<comment type="caution">
    <text evidence="3">The sequence shown here is derived from an EMBL/GenBank/DDBJ whole genome shotgun (WGS) entry which is preliminary data.</text>
</comment>
<dbReference type="STRING" id="1841610.A6X21_22460"/>
<feature type="region of interest" description="Disordered" evidence="1">
    <location>
        <begin position="579"/>
        <end position="680"/>
    </location>
</feature>
<feature type="region of interest" description="Disordered" evidence="1">
    <location>
        <begin position="407"/>
        <end position="475"/>
    </location>
</feature>
<feature type="region of interest" description="Disordered" evidence="1">
    <location>
        <begin position="31"/>
        <end position="63"/>
    </location>
</feature>
<dbReference type="OrthoDB" id="228501at2"/>
<feature type="signal peptide" evidence="2">
    <location>
        <begin position="1"/>
        <end position="23"/>
    </location>
</feature>
<evidence type="ECO:0000256" key="1">
    <source>
        <dbReference type="SAM" id="MobiDB-lite"/>
    </source>
</evidence>
<feature type="chain" id="PRO_5008673005" evidence="2">
    <location>
        <begin position="24"/>
        <end position="680"/>
    </location>
</feature>
<feature type="compositionally biased region" description="Low complexity" evidence="1">
    <location>
        <begin position="48"/>
        <end position="63"/>
    </location>
</feature>
<feature type="compositionally biased region" description="Polar residues" evidence="1">
    <location>
        <begin position="635"/>
        <end position="651"/>
    </location>
</feature>
<organism evidence="3 4">
    <name type="scientific">Planctopirus hydrillae</name>
    <dbReference type="NCBI Taxonomy" id="1841610"/>
    <lineage>
        <taxon>Bacteria</taxon>
        <taxon>Pseudomonadati</taxon>
        <taxon>Planctomycetota</taxon>
        <taxon>Planctomycetia</taxon>
        <taxon>Planctomycetales</taxon>
        <taxon>Planctomycetaceae</taxon>
        <taxon>Planctopirus</taxon>
    </lineage>
</organism>
<reference evidence="3 4" key="1">
    <citation type="submission" date="2016-05" db="EMBL/GenBank/DDBJ databases">
        <title>Genomic and physiological characterization of Planctopirus sp. isolated from fresh water lake.</title>
        <authorList>
            <person name="Subhash Y."/>
            <person name="Ramana C."/>
        </authorList>
    </citation>
    <scope>NUCLEOTIDE SEQUENCE [LARGE SCALE GENOMIC DNA]</scope>
    <source>
        <strain evidence="3 4">JC280</strain>
    </source>
</reference>
<protein>
    <submittedName>
        <fullName evidence="3">Uncharacterized protein</fullName>
    </submittedName>
</protein>
<evidence type="ECO:0000313" key="3">
    <source>
        <dbReference type="EMBL" id="ODA31240.1"/>
    </source>
</evidence>
<sequence length="680" mass="72536">MHDLKRALACGFLSLGVLSNVHAQTGAITGPSSLPPGANPAGITTPVNPATGGTSAGASSPAGNGVVTPPVTLAPKTFMVPAPPFPANDPLSDPLYQQVSTAIQVTSQRYLTANVHTPWQIFHGILALHESFQLKLGNEKVSAISWIASSNPQFDGKPWILITPNGGKFHPFTRAYAFEGHPSQFLALLSESDLPPTFAFKTPTRDVTITEMLQTSMRDVNDREEITWVLWALVHYYPTTTQWANARNEPWSIERLVQIQNAAAVEKGACGGNHGLFALARARDKHIKEGLPLNGVWFEADYKIKRYTETARSMQNPDGTFSSKFYQGPGYTTDLNSRLNTTGHTLEFLAAALPAERLNEPWVRNAVTVLSKDMIDNRKAPSDCGPLYHSLNALRIYHSRVWPKPVVEPTPESKPGNEAQPSTLLPGITATPGAVPANKPEPDPKALPATEIKSNSSDKSDTESAPASASSPVIPGAAPVVLPPATVPTPATVPVTPTAPAPMPLKPATTSQNMSAAGNPPVPTDEDLREQQARLRSLNVSGTVARPAMNSGDEPELFNAAPSAISILAPASALKLENVPDRSLSSTSPQDDKVLAIPETKDPTSGKVSHSLSTDDNRRGWKIRAVPLDWGSLKPASNQTTLPAQSTSDTTVRAESRNETLPSSDTPPPSRPLSKSSDGT</sequence>
<dbReference type="EMBL" id="LYDR01000090">
    <property type="protein sequence ID" value="ODA31240.1"/>
    <property type="molecule type" value="Genomic_DNA"/>
</dbReference>
<feature type="compositionally biased region" description="Basic and acidic residues" evidence="1">
    <location>
        <begin position="590"/>
        <end position="604"/>
    </location>
</feature>
<accession>A0A1C3EDG3</accession>
<gene>
    <name evidence="3" type="ORF">A6X21_22460</name>
</gene>
<feature type="region of interest" description="Disordered" evidence="1">
    <location>
        <begin position="506"/>
        <end position="557"/>
    </location>
</feature>
<feature type="compositionally biased region" description="Low complexity" evidence="1">
    <location>
        <begin position="464"/>
        <end position="475"/>
    </location>
</feature>
<name>A0A1C3EDG3_9PLAN</name>
<evidence type="ECO:0000313" key="4">
    <source>
        <dbReference type="Proteomes" id="UP000094828"/>
    </source>
</evidence>
<proteinExistence type="predicted"/>
<dbReference type="RefSeq" id="WP_068847831.1">
    <property type="nucleotide sequence ID" value="NZ_LYDR01000090.1"/>
</dbReference>
<keyword evidence="2" id="KW-0732">Signal</keyword>
<dbReference type="AlphaFoldDB" id="A0A1C3EDG3"/>
<keyword evidence="4" id="KW-1185">Reference proteome</keyword>